<dbReference type="Pfam" id="PF13304">
    <property type="entry name" value="AAA_21"/>
    <property type="match status" value="1"/>
</dbReference>
<evidence type="ECO:0000313" key="6">
    <source>
        <dbReference type="Proteomes" id="UP000270678"/>
    </source>
</evidence>
<feature type="domain" description="ATPase AAA-type core" evidence="4">
    <location>
        <begin position="5"/>
        <end position="54"/>
    </location>
</feature>
<dbReference type="InterPro" id="IPR003959">
    <property type="entry name" value="ATPase_AAA_core"/>
</dbReference>
<dbReference type="PANTHER" id="PTHR42711">
    <property type="entry name" value="ABC TRANSPORTER ATP-BINDING PROTEIN"/>
    <property type="match status" value="1"/>
</dbReference>
<dbReference type="GO" id="GO:0005524">
    <property type="term" value="F:ATP binding"/>
    <property type="evidence" value="ECO:0007669"/>
    <property type="project" value="UniProtKB-KW"/>
</dbReference>
<organism evidence="5 6">
    <name type="scientific">Paenibacillus lutimineralis</name>
    <dbReference type="NCBI Taxonomy" id="2707005"/>
    <lineage>
        <taxon>Bacteria</taxon>
        <taxon>Bacillati</taxon>
        <taxon>Bacillota</taxon>
        <taxon>Bacilli</taxon>
        <taxon>Bacillales</taxon>
        <taxon>Paenibacillaceae</taxon>
        <taxon>Paenibacillus</taxon>
    </lineage>
</organism>
<evidence type="ECO:0000259" key="4">
    <source>
        <dbReference type="Pfam" id="PF13304"/>
    </source>
</evidence>
<accession>A0A3S9V2M6</accession>
<sequence>MKCEFIMAMLHRPDVVFLDEPTIGLDVIAKERIRSFVLEMNRRGVTFILTTHDLEDIEQLARRVIVVNHGEIVFDDSIQALRGFLGEKKTVHLTTELAPDWRAIEGVSVLKQDSLTEAELELDTSIMLLQKFISFVNERYTIRDMALNALPIERIIKELYVGA</sequence>
<dbReference type="InterPro" id="IPR050763">
    <property type="entry name" value="ABC_transporter_ATP-binding"/>
</dbReference>
<dbReference type="Gene3D" id="3.40.50.300">
    <property type="entry name" value="P-loop containing nucleotide triphosphate hydrolases"/>
    <property type="match status" value="1"/>
</dbReference>
<evidence type="ECO:0000256" key="1">
    <source>
        <dbReference type="ARBA" id="ARBA00022448"/>
    </source>
</evidence>
<dbReference type="Proteomes" id="UP000270678">
    <property type="component" value="Chromosome"/>
</dbReference>
<protein>
    <recommendedName>
        <fullName evidence="4">ATPase AAA-type core domain-containing protein</fullName>
    </recommendedName>
</protein>
<evidence type="ECO:0000256" key="2">
    <source>
        <dbReference type="ARBA" id="ARBA00022741"/>
    </source>
</evidence>
<keyword evidence="3" id="KW-0067">ATP-binding</keyword>
<evidence type="ECO:0000313" key="5">
    <source>
        <dbReference type="EMBL" id="AZS16804.1"/>
    </source>
</evidence>
<reference evidence="6" key="1">
    <citation type="submission" date="2018-12" db="EMBL/GenBank/DDBJ databases">
        <title>Complete genome sequence of Paenibacillus sp. MBLB1234.</title>
        <authorList>
            <person name="Nam Y.-D."/>
            <person name="Kang J."/>
            <person name="Chung W.-H."/>
            <person name="Park Y.S."/>
        </authorList>
    </citation>
    <scope>NUCLEOTIDE SEQUENCE [LARGE SCALE GENOMIC DNA]</scope>
    <source>
        <strain evidence="6">MBLB1234</strain>
    </source>
</reference>
<dbReference type="OrthoDB" id="9804819at2"/>
<dbReference type="RefSeq" id="WP_127001770.1">
    <property type="nucleotide sequence ID" value="NZ_CP034346.1"/>
</dbReference>
<keyword evidence="6" id="KW-1185">Reference proteome</keyword>
<dbReference type="SUPFAM" id="SSF52540">
    <property type="entry name" value="P-loop containing nucleoside triphosphate hydrolases"/>
    <property type="match status" value="1"/>
</dbReference>
<evidence type="ECO:0000256" key="3">
    <source>
        <dbReference type="ARBA" id="ARBA00022840"/>
    </source>
</evidence>
<dbReference type="InterPro" id="IPR027417">
    <property type="entry name" value="P-loop_NTPase"/>
</dbReference>
<dbReference type="KEGG" id="plut:EI981_21635"/>
<keyword evidence="1" id="KW-0813">Transport</keyword>
<dbReference type="AlphaFoldDB" id="A0A3S9V2M6"/>
<gene>
    <name evidence="5" type="ORF">EI981_21635</name>
</gene>
<proteinExistence type="predicted"/>
<dbReference type="EMBL" id="CP034346">
    <property type="protein sequence ID" value="AZS16804.1"/>
    <property type="molecule type" value="Genomic_DNA"/>
</dbReference>
<name>A0A3S9V2M6_9BACL</name>
<dbReference type="PANTHER" id="PTHR42711:SF1">
    <property type="entry name" value="ABC-TRANSPORT PROTEIN, ATP-BINDING COMPONENT"/>
    <property type="match status" value="1"/>
</dbReference>
<dbReference type="GO" id="GO:0016887">
    <property type="term" value="F:ATP hydrolysis activity"/>
    <property type="evidence" value="ECO:0007669"/>
    <property type="project" value="InterPro"/>
</dbReference>
<keyword evidence="2" id="KW-0547">Nucleotide-binding</keyword>